<name>A0ACC3ZDR2_COLTU</name>
<organism evidence="1 2">
    <name type="scientific">Colletotrichum truncatum</name>
    <name type="common">Anthracnose fungus</name>
    <name type="synonym">Colletotrichum capsici</name>
    <dbReference type="NCBI Taxonomy" id="5467"/>
    <lineage>
        <taxon>Eukaryota</taxon>
        <taxon>Fungi</taxon>
        <taxon>Dikarya</taxon>
        <taxon>Ascomycota</taxon>
        <taxon>Pezizomycotina</taxon>
        <taxon>Sordariomycetes</taxon>
        <taxon>Hypocreomycetidae</taxon>
        <taxon>Glomerellales</taxon>
        <taxon>Glomerellaceae</taxon>
        <taxon>Colletotrichum</taxon>
        <taxon>Colletotrichum truncatum species complex</taxon>
    </lineage>
</organism>
<evidence type="ECO:0000313" key="1">
    <source>
        <dbReference type="EMBL" id="KAL0942257.1"/>
    </source>
</evidence>
<sequence>MAAWDTEDEHNGPVAATALPTPQDTPYRTPSRGSRKSRRSVTPPNGKKSPSPPPVPPTEKSSKRSSRNITNEDNISVLDPRRFTPTLHANLVAEILNLRRDQEEKTKLIENLEVSLHAAREEQESLQESIATTNKESRSLKRQLSLLEGGTSSALGEITRERDEAVDSISETKKRLEVSQRKIRSLEEDLQRAHELWSQEKDSWEEEKRKYERRIHVAESRLKVVLDEVTAYQAAQANGHAADSDVEDNKDNDAASVRTMSLTNSIRFSLQQSPGKVNNINSLADELNLDGDDDWQTDDGGRESALSYHRHTRTISRESVLSRMHRRNQSVESPQRPGSVTRGRLWMNQPVLEALEDEIQEDDEDLMSPPPPPAPKPTYTDTGIQFSPPPSPKLEPVKPPAPEPPANVEEPVVKVEEPFKLEKPVEVEAAPRGESEVEAVEANQRRKRVQINRPLSIEPRPFNPMVSAGSQTVEEPLSPPKTPKSPYRSLTPPPPEEPAPIMVSSSTQTNLPEPEPQAEPEEKPAPAPEPKPAQELLIPSISIIPPTSRPATPREPRLPQHFKDFGCQVSIVSSVTMKSTAVQTEEIRVDQRMASLPAHLRPSAISSRPTSPNVATAITSEESHTFTPVPSHLPPRNPRRLTTKRSLSDLPYSPPISPVSPVSPISDTETRDAYPGNNDDGPLSSHKAPMRRPHRISSLFAGFDEHSSDEQDEFADADISDSEYRTVLSAPGMRMTDSRASNRTSVSAYVASPASPEPGLQKSAIARSSVRSLGNEVYSLGLENKETVSKKTAMKPAGRSGYEKSNAGPSGRPNGMRKAALIQSGISSHQGRPRSPSIPEATPPPFPIPTRASSRRPPFSASAPSDGQRSPTKMDAPWNRRGMGRSHYRANSIRKVRSAAALPRNQRYRRHGSRSPPPFSETTETPESPSLPPLPYNDITSPRYDMSSQYRSHRSRLSTNTAQTATTDLASVGGVSNGATSNGATSNGTTSNGAASSGASQATGVVDAIAQTMVGEWMFKYVRRRKSFGVSDGGRDDSSNDRHKRWVWLAPYERAILWSSKQPNSGTALMGKAGRKLTIQSVLDVKDDNPPPRGQGNVFNRSILILTPQRALKFTATSSERHYMWLTALSFLAHSTQAIPDVLAVPQPSNETAVPDFEMLQPSRRPGIRDSIRLTKNKAPSKNAAPPSIPSVPSMPSIPSSRTGDSGNYRQQEQYATMPYSNSNNNNNNNNNHNNAHQRERSSDAAEPPFIPRFTDRGAQGGVHGRKRSNTGGHVPPPLSFRGFSGPGSVGQHSYTNSNAGNSVGTAGSSDIYQSHQSQPSSGAPSWGMSTAGSQRTSEASSRPGANFFDAIGTVRMEAFISPLAYSRFDGDPDEQEEFRYRARRRSKELRRRQSRSRHRDSYSSRGTRTTDGYYSRMGTEDDFFRDDPFKGF</sequence>
<comment type="caution">
    <text evidence="1">The sequence shown here is derived from an EMBL/GenBank/DDBJ whole genome shotgun (WGS) entry which is preliminary data.</text>
</comment>
<evidence type="ECO:0000313" key="2">
    <source>
        <dbReference type="Proteomes" id="UP000805649"/>
    </source>
</evidence>
<reference evidence="1 2" key="1">
    <citation type="journal article" date="2020" name="Phytopathology">
        <title>Genome Sequence Resources of Colletotrichum truncatum, C. plurivorum, C. musicola, and C. sojae: Four Species Pathogenic to Soybean (Glycine max).</title>
        <authorList>
            <person name="Rogerio F."/>
            <person name="Boufleur T.R."/>
            <person name="Ciampi-Guillardi M."/>
            <person name="Sukno S.A."/>
            <person name="Thon M.R."/>
            <person name="Massola Junior N.S."/>
            <person name="Baroncelli R."/>
        </authorList>
    </citation>
    <scope>NUCLEOTIDE SEQUENCE [LARGE SCALE GENOMIC DNA]</scope>
    <source>
        <strain evidence="1 2">CMES1059</strain>
    </source>
</reference>
<gene>
    <name evidence="1" type="ORF">CTRU02_200143</name>
</gene>
<dbReference type="EMBL" id="VUJX02000001">
    <property type="protein sequence ID" value="KAL0942257.1"/>
    <property type="molecule type" value="Genomic_DNA"/>
</dbReference>
<accession>A0ACC3ZDR2</accession>
<protein>
    <submittedName>
        <fullName evidence="1">Nuclear migration protein</fullName>
    </submittedName>
</protein>
<proteinExistence type="predicted"/>
<keyword evidence="2" id="KW-1185">Reference proteome</keyword>
<dbReference type="Proteomes" id="UP000805649">
    <property type="component" value="Unassembled WGS sequence"/>
</dbReference>